<proteinExistence type="predicted"/>
<evidence type="ECO:0000313" key="2">
    <source>
        <dbReference type="EMBL" id="OMP06951.1"/>
    </source>
</evidence>
<comment type="caution">
    <text evidence="2">The sequence shown here is derived from an EMBL/GenBank/DDBJ whole genome shotgun (WGS) entry which is preliminary data.</text>
</comment>
<feature type="compositionally biased region" description="Basic and acidic residues" evidence="1">
    <location>
        <begin position="18"/>
        <end position="27"/>
    </location>
</feature>
<dbReference type="InterPro" id="IPR008586">
    <property type="entry name" value="DUF868_pln"/>
</dbReference>
<feature type="region of interest" description="Disordered" evidence="1">
    <location>
        <begin position="1"/>
        <end position="27"/>
    </location>
</feature>
<dbReference type="EMBL" id="AWUE01013456">
    <property type="protein sequence ID" value="OMP06951.1"/>
    <property type="molecule type" value="Genomic_DNA"/>
</dbReference>
<dbReference type="PANTHER" id="PTHR31972:SF54">
    <property type="entry name" value="KINESIN-LIKE PROTEIN (DUF868)"/>
    <property type="match status" value="1"/>
</dbReference>
<reference evidence="3" key="1">
    <citation type="submission" date="2013-09" db="EMBL/GenBank/DDBJ databases">
        <title>Corchorus olitorius genome sequencing.</title>
        <authorList>
            <person name="Alam M."/>
            <person name="Haque M.S."/>
            <person name="Islam M.S."/>
            <person name="Emdad E.M."/>
            <person name="Islam M.M."/>
            <person name="Ahmed B."/>
            <person name="Halim A."/>
            <person name="Hossen Q.M.M."/>
            <person name="Hossain M.Z."/>
            <person name="Ahmed R."/>
            <person name="Khan M.M."/>
            <person name="Islam R."/>
            <person name="Rashid M.M."/>
            <person name="Khan S.A."/>
            <person name="Rahman M.S."/>
            <person name="Alam M."/>
            <person name="Yahiya A.S."/>
            <person name="Khan M.S."/>
            <person name="Azam M.S."/>
            <person name="Haque T."/>
            <person name="Lashkar M.Z.H."/>
            <person name="Akhand A.I."/>
            <person name="Morshed G."/>
            <person name="Roy S."/>
            <person name="Uddin K.S."/>
            <person name="Rabeya T."/>
            <person name="Hossain A.S."/>
            <person name="Chowdhury A."/>
            <person name="Snigdha A.R."/>
            <person name="Mortoza M.S."/>
            <person name="Matin S.A."/>
            <person name="Hoque S.M.E."/>
            <person name="Islam M.K."/>
            <person name="Roy D.K."/>
            <person name="Haider R."/>
            <person name="Moosa M.M."/>
            <person name="Elias S.M."/>
            <person name="Hasan A.M."/>
            <person name="Jahan S."/>
            <person name="Shafiuddin M."/>
            <person name="Mahmood N."/>
            <person name="Shommy N.S."/>
        </authorList>
    </citation>
    <scope>NUCLEOTIDE SEQUENCE [LARGE SCALE GENOMIC DNA]</scope>
    <source>
        <strain evidence="3">cv. O-4</strain>
    </source>
</reference>
<sequence>MYNNLTRAELANIPRPPPSKEKHKEATTDNVAQCSVASIYHTKIAGLCRKVTATWCKTLANHSFIISVENPCDDQSHFTCKIDLKAWQFWGRKGLKSLEVDSKRVDIYWDFRLAKFGSSPEPCSDYYVAMVSEEEVVLVLGDMKTDALKRTKKAPSLVDPTLMCKKEHVCGKKLFCCKARLEEGKEEHDIMIESSLSGPDDPEMWVQATACLFSRQSLLVKDKVTTASMAMA</sequence>
<keyword evidence="3" id="KW-1185">Reference proteome</keyword>
<evidence type="ECO:0000313" key="3">
    <source>
        <dbReference type="Proteomes" id="UP000187203"/>
    </source>
</evidence>
<dbReference type="STRING" id="93759.A0A1R3KIP3"/>
<dbReference type="PANTHER" id="PTHR31972">
    <property type="entry name" value="EXPRESSED PROTEIN"/>
    <property type="match status" value="1"/>
</dbReference>
<gene>
    <name evidence="2" type="ORF">COLO4_07748</name>
</gene>
<dbReference type="AlphaFoldDB" id="A0A1R3KIP3"/>
<organism evidence="2 3">
    <name type="scientific">Corchorus olitorius</name>
    <dbReference type="NCBI Taxonomy" id="93759"/>
    <lineage>
        <taxon>Eukaryota</taxon>
        <taxon>Viridiplantae</taxon>
        <taxon>Streptophyta</taxon>
        <taxon>Embryophyta</taxon>
        <taxon>Tracheophyta</taxon>
        <taxon>Spermatophyta</taxon>
        <taxon>Magnoliopsida</taxon>
        <taxon>eudicotyledons</taxon>
        <taxon>Gunneridae</taxon>
        <taxon>Pentapetalae</taxon>
        <taxon>rosids</taxon>
        <taxon>malvids</taxon>
        <taxon>Malvales</taxon>
        <taxon>Malvaceae</taxon>
        <taxon>Grewioideae</taxon>
        <taxon>Apeibeae</taxon>
        <taxon>Corchorus</taxon>
    </lineage>
</organism>
<dbReference type="OrthoDB" id="731074at2759"/>
<dbReference type="Proteomes" id="UP000187203">
    <property type="component" value="Unassembled WGS sequence"/>
</dbReference>
<accession>A0A1R3KIP3</accession>
<protein>
    <submittedName>
        <fullName evidence="2">Uncharacterized protein</fullName>
    </submittedName>
</protein>
<name>A0A1R3KIP3_9ROSI</name>
<evidence type="ECO:0000256" key="1">
    <source>
        <dbReference type="SAM" id="MobiDB-lite"/>
    </source>
</evidence>
<dbReference type="Pfam" id="PF05910">
    <property type="entry name" value="DUF868"/>
    <property type="match status" value="1"/>
</dbReference>